<accession>A0A166N721</accession>
<dbReference type="PANTHER" id="PTHR43481:SF4">
    <property type="entry name" value="GLYCEROL-1-PHOSPHATE PHOSPHOHYDROLASE 1-RELATED"/>
    <property type="match status" value="1"/>
</dbReference>
<dbReference type="Pfam" id="PF00702">
    <property type="entry name" value="Hydrolase"/>
    <property type="match status" value="1"/>
</dbReference>
<dbReference type="Gene3D" id="1.10.150.240">
    <property type="entry name" value="Putative phosphatase, domain 2"/>
    <property type="match status" value="1"/>
</dbReference>
<dbReference type="NCBIfam" id="TIGR01509">
    <property type="entry name" value="HAD-SF-IA-v3"/>
    <property type="match status" value="1"/>
</dbReference>
<dbReference type="Proteomes" id="UP000076532">
    <property type="component" value="Unassembled WGS sequence"/>
</dbReference>
<dbReference type="PANTHER" id="PTHR43481">
    <property type="entry name" value="FRUCTOSE-1-PHOSPHATE PHOSPHATASE"/>
    <property type="match status" value="1"/>
</dbReference>
<dbReference type="SFLD" id="SFLDG01129">
    <property type="entry name" value="C1.5:_HAD__Beta-PGM__Phosphata"/>
    <property type="match status" value="1"/>
</dbReference>
<dbReference type="InterPro" id="IPR051806">
    <property type="entry name" value="HAD-like_SPP"/>
</dbReference>
<dbReference type="OrthoDB" id="40579at2759"/>
<organism evidence="1 2">
    <name type="scientific">Athelia psychrophila</name>
    <dbReference type="NCBI Taxonomy" id="1759441"/>
    <lineage>
        <taxon>Eukaryota</taxon>
        <taxon>Fungi</taxon>
        <taxon>Dikarya</taxon>
        <taxon>Basidiomycota</taxon>
        <taxon>Agaricomycotina</taxon>
        <taxon>Agaricomycetes</taxon>
        <taxon>Agaricomycetidae</taxon>
        <taxon>Atheliales</taxon>
        <taxon>Atheliaceae</taxon>
        <taxon>Athelia</taxon>
    </lineage>
</organism>
<dbReference type="InterPro" id="IPR006439">
    <property type="entry name" value="HAD-SF_hydro_IA"/>
</dbReference>
<dbReference type="InterPro" id="IPR023214">
    <property type="entry name" value="HAD_sf"/>
</dbReference>
<keyword evidence="2" id="KW-1185">Reference proteome</keyword>
<dbReference type="STRING" id="436010.A0A166N721"/>
<reference evidence="1 2" key="1">
    <citation type="journal article" date="2016" name="Mol. Biol. Evol.">
        <title>Comparative Genomics of Early-Diverging Mushroom-Forming Fungi Provides Insights into the Origins of Lignocellulose Decay Capabilities.</title>
        <authorList>
            <person name="Nagy L.G."/>
            <person name="Riley R."/>
            <person name="Tritt A."/>
            <person name="Adam C."/>
            <person name="Daum C."/>
            <person name="Floudas D."/>
            <person name="Sun H."/>
            <person name="Yadav J.S."/>
            <person name="Pangilinan J."/>
            <person name="Larsson K.H."/>
            <person name="Matsuura K."/>
            <person name="Barry K."/>
            <person name="Labutti K."/>
            <person name="Kuo R."/>
            <person name="Ohm R.A."/>
            <person name="Bhattacharya S.S."/>
            <person name="Shirouzu T."/>
            <person name="Yoshinaga Y."/>
            <person name="Martin F.M."/>
            <person name="Grigoriev I.V."/>
            <person name="Hibbett D.S."/>
        </authorList>
    </citation>
    <scope>NUCLEOTIDE SEQUENCE [LARGE SCALE GENOMIC DNA]</scope>
    <source>
        <strain evidence="1 2">CBS 109695</strain>
    </source>
</reference>
<protein>
    <submittedName>
        <fullName evidence="1">Phosphatase</fullName>
    </submittedName>
</protein>
<evidence type="ECO:0000313" key="1">
    <source>
        <dbReference type="EMBL" id="KZP24712.1"/>
    </source>
</evidence>
<gene>
    <name evidence="1" type="ORF">FIBSPDRAFT_1042150</name>
</gene>
<dbReference type="AlphaFoldDB" id="A0A166N721"/>
<dbReference type="SUPFAM" id="SSF56784">
    <property type="entry name" value="HAD-like"/>
    <property type="match status" value="1"/>
</dbReference>
<dbReference type="InterPro" id="IPR023198">
    <property type="entry name" value="PGP-like_dom2"/>
</dbReference>
<evidence type="ECO:0000313" key="2">
    <source>
        <dbReference type="Proteomes" id="UP000076532"/>
    </source>
</evidence>
<dbReference type="EMBL" id="KV417525">
    <property type="protein sequence ID" value="KZP24712.1"/>
    <property type="molecule type" value="Genomic_DNA"/>
</dbReference>
<sequence>MPKTTQIFDAFLFDMDGTLLDSLAGITAAWELFATQYAGMDVPLLLKHIHGVRTIESLEKWVPGLTDPADLQREATRFEKVVLDHRDANGNSGIVKLPGVDKILKALIPTDPTLPKPQWAICTSSTHLYASAALQRCGIPIPDVFVVAEDVKVGKPNPAPYILGAEKLGITGEKARAKCLVFEDAINGVISGNRAGCETLAVLTTHRRDQLVPTNPTYLVRDLSNVNVEVMADGKLKIEIETLAPDAEPQSHL</sequence>
<name>A0A166N721_9AGAM</name>
<dbReference type="Gene3D" id="3.40.50.1000">
    <property type="entry name" value="HAD superfamily/HAD-like"/>
    <property type="match status" value="1"/>
</dbReference>
<dbReference type="SFLD" id="SFLDS00003">
    <property type="entry name" value="Haloacid_Dehalogenase"/>
    <property type="match status" value="1"/>
</dbReference>
<dbReference type="GO" id="GO:0050308">
    <property type="term" value="F:sugar-phosphatase activity"/>
    <property type="evidence" value="ECO:0007669"/>
    <property type="project" value="TreeGrafter"/>
</dbReference>
<dbReference type="InterPro" id="IPR036412">
    <property type="entry name" value="HAD-like_sf"/>
</dbReference>
<proteinExistence type="predicted"/>